<name>A0A6J6NI60_9ZZZZ</name>
<feature type="region of interest" description="Disordered" evidence="1">
    <location>
        <begin position="321"/>
        <end position="371"/>
    </location>
</feature>
<dbReference type="PANTHER" id="PTHR13696:SF52">
    <property type="entry name" value="PARA FAMILY PROTEIN CT_582"/>
    <property type="match status" value="1"/>
</dbReference>
<evidence type="ECO:0000256" key="1">
    <source>
        <dbReference type="SAM" id="MobiDB-lite"/>
    </source>
</evidence>
<proteinExistence type="predicted"/>
<reference evidence="3" key="1">
    <citation type="submission" date="2020-05" db="EMBL/GenBank/DDBJ databases">
        <authorList>
            <person name="Chiriac C."/>
            <person name="Salcher M."/>
            <person name="Ghai R."/>
            <person name="Kavagutti S V."/>
        </authorList>
    </citation>
    <scope>NUCLEOTIDE SEQUENCE</scope>
</reference>
<gene>
    <name evidence="3" type="ORF">UFOPK2370_00522</name>
</gene>
<sequence length="371" mass="41080">MHVLSVSSLKGGVGKTTVALGLASAAFARGLKTLVIDLDPQCDATTGLGAVGEFKTTVASVLKNPKHNVVSASIVSSTWGKVGGGSVDVMVGSPRSIHHDTPHPTVRQTWKLEEGLHNVETIYDLVIIDTPPSINALTRTAWVASDRVLIVTEPGIFSVVAADRAIRALEEVRTAITKRVRPLGILVNRHRPASKEQDFRVQELNEMFPGLLIPNYLEERAHLQQTQGAARPIHTWPGEGAIEIADFFTDLLDRAMLAFEEPNEEVTVEKPKEKRKFFRRHKRGSKRPEIVTIETAIEELGEVVEPIAIAEEPNESFEAIETNDLAQQPQSEWTEPSWQDDEVVAQQEEVSTNTGSWNFKLEIEQPEEDQR</sequence>
<evidence type="ECO:0000259" key="2">
    <source>
        <dbReference type="Pfam" id="PF13614"/>
    </source>
</evidence>
<dbReference type="AlphaFoldDB" id="A0A6J6NI60"/>
<dbReference type="InterPro" id="IPR025669">
    <property type="entry name" value="AAA_dom"/>
</dbReference>
<dbReference type="EMBL" id="CAEZXK010000009">
    <property type="protein sequence ID" value="CAB4684173.1"/>
    <property type="molecule type" value="Genomic_DNA"/>
</dbReference>
<protein>
    <submittedName>
        <fullName evidence="3">Unannotated protein</fullName>
    </submittedName>
</protein>
<dbReference type="Gene3D" id="3.40.50.300">
    <property type="entry name" value="P-loop containing nucleotide triphosphate hydrolases"/>
    <property type="match status" value="1"/>
</dbReference>
<dbReference type="Pfam" id="PF13614">
    <property type="entry name" value="AAA_31"/>
    <property type="match status" value="1"/>
</dbReference>
<feature type="compositionally biased region" description="Polar residues" evidence="1">
    <location>
        <begin position="324"/>
        <end position="337"/>
    </location>
</feature>
<evidence type="ECO:0000313" key="3">
    <source>
        <dbReference type="EMBL" id="CAB4684173.1"/>
    </source>
</evidence>
<dbReference type="SUPFAM" id="SSF52540">
    <property type="entry name" value="P-loop containing nucleoside triphosphate hydrolases"/>
    <property type="match status" value="1"/>
</dbReference>
<accession>A0A6J6NI60</accession>
<dbReference type="CDD" id="cd02042">
    <property type="entry name" value="ParAB_family"/>
    <property type="match status" value="1"/>
</dbReference>
<organism evidence="3">
    <name type="scientific">freshwater metagenome</name>
    <dbReference type="NCBI Taxonomy" id="449393"/>
    <lineage>
        <taxon>unclassified sequences</taxon>
        <taxon>metagenomes</taxon>
        <taxon>ecological metagenomes</taxon>
    </lineage>
</organism>
<feature type="domain" description="AAA" evidence="2">
    <location>
        <begin position="1"/>
        <end position="178"/>
    </location>
</feature>
<dbReference type="InterPro" id="IPR027417">
    <property type="entry name" value="P-loop_NTPase"/>
</dbReference>
<feature type="compositionally biased region" description="Polar residues" evidence="1">
    <location>
        <begin position="348"/>
        <end position="357"/>
    </location>
</feature>
<dbReference type="InterPro" id="IPR050678">
    <property type="entry name" value="DNA_Partitioning_ATPase"/>
</dbReference>
<dbReference type="PANTHER" id="PTHR13696">
    <property type="entry name" value="P-LOOP CONTAINING NUCLEOSIDE TRIPHOSPHATE HYDROLASE"/>
    <property type="match status" value="1"/>
</dbReference>